<proteinExistence type="predicted"/>
<dbReference type="EMBL" id="JAHXZJ010000002">
    <property type="protein sequence ID" value="KAH0563948.1"/>
    <property type="molecule type" value="Genomic_DNA"/>
</dbReference>
<reference evidence="1 2" key="1">
    <citation type="journal article" date="2021" name="J. Hered.">
        <title>A chromosome-level genome assembly of the parasitoid wasp, Cotesia glomerata (Hymenoptera: Braconidae).</title>
        <authorList>
            <person name="Pinto B.J."/>
            <person name="Weis J.J."/>
            <person name="Gamble T."/>
            <person name="Ode P.J."/>
            <person name="Paul R."/>
            <person name="Zaspel J.M."/>
        </authorList>
    </citation>
    <scope>NUCLEOTIDE SEQUENCE [LARGE SCALE GENOMIC DNA]</scope>
    <source>
        <strain evidence="1">CgM1</strain>
    </source>
</reference>
<comment type="caution">
    <text evidence="1">The sequence shown here is derived from an EMBL/GenBank/DDBJ whole genome shotgun (WGS) entry which is preliminary data.</text>
</comment>
<dbReference type="Proteomes" id="UP000826195">
    <property type="component" value="Unassembled WGS sequence"/>
</dbReference>
<protein>
    <submittedName>
        <fullName evidence="1">Uncharacterized protein</fullName>
    </submittedName>
</protein>
<evidence type="ECO:0000313" key="1">
    <source>
        <dbReference type="EMBL" id="KAH0563948.1"/>
    </source>
</evidence>
<dbReference type="AlphaFoldDB" id="A0AAV7IZU3"/>
<accession>A0AAV7IZU3</accession>
<gene>
    <name evidence="1" type="ORF">KQX54_008276</name>
</gene>
<sequence>MSPTRAPEPSGPLVSDVELARYVSWNIELKLRRNLSLMLRAPAPALPCTCYPLNLKKINLMSSLYLHRRSIPTRRRSVSVLRC</sequence>
<keyword evidence="2" id="KW-1185">Reference proteome</keyword>
<organism evidence="1 2">
    <name type="scientific">Cotesia glomerata</name>
    <name type="common">Lepidopteran parasitic wasp</name>
    <name type="synonym">Apanteles glomeratus</name>
    <dbReference type="NCBI Taxonomy" id="32391"/>
    <lineage>
        <taxon>Eukaryota</taxon>
        <taxon>Metazoa</taxon>
        <taxon>Ecdysozoa</taxon>
        <taxon>Arthropoda</taxon>
        <taxon>Hexapoda</taxon>
        <taxon>Insecta</taxon>
        <taxon>Pterygota</taxon>
        <taxon>Neoptera</taxon>
        <taxon>Endopterygota</taxon>
        <taxon>Hymenoptera</taxon>
        <taxon>Apocrita</taxon>
        <taxon>Ichneumonoidea</taxon>
        <taxon>Braconidae</taxon>
        <taxon>Microgastrinae</taxon>
        <taxon>Cotesia</taxon>
    </lineage>
</organism>
<evidence type="ECO:0000313" key="2">
    <source>
        <dbReference type="Proteomes" id="UP000826195"/>
    </source>
</evidence>
<name>A0AAV7IZU3_COTGL</name>